<gene>
    <name evidence="2" type="ORF">C7410_106147</name>
</gene>
<comment type="caution">
    <text evidence="2">The sequence shown here is derived from an EMBL/GenBank/DDBJ whole genome shotgun (WGS) entry which is preliminary data.</text>
</comment>
<evidence type="ECO:0000256" key="1">
    <source>
        <dbReference type="SAM" id="SignalP"/>
    </source>
</evidence>
<sequence>MKLAQSLAAAALAALVAVPALSFAQSSEPVTRAEVKAELVQLQKAGYNPASDNTQYPANLQAALLRVSAGNGAAASAFGGVVQGASAAGSRTHARAVSNAAGANEADQDVVGLGPIYAHS</sequence>
<dbReference type="InterPro" id="IPR025421">
    <property type="entry name" value="DUF4148"/>
</dbReference>
<evidence type="ECO:0000313" key="3">
    <source>
        <dbReference type="Proteomes" id="UP000247772"/>
    </source>
</evidence>
<accession>A0A2V4UJ35</accession>
<dbReference type="RefSeq" id="WP_110854876.1">
    <property type="nucleotide sequence ID" value="NZ_QJSQ01000006.1"/>
</dbReference>
<feature type="chain" id="PRO_5015843755" evidence="1">
    <location>
        <begin position="25"/>
        <end position="120"/>
    </location>
</feature>
<reference evidence="2 3" key="1">
    <citation type="submission" date="2018-06" db="EMBL/GenBank/DDBJ databases">
        <title>Genomic Encyclopedia of Type Strains, Phase IV (KMG-V): Genome sequencing to study the core and pangenomes of soil and plant-associated prokaryotes.</title>
        <authorList>
            <person name="Whitman W."/>
        </authorList>
    </citation>
    <scope>NUCLEOTIDE SEQUENCE [LARGE SCALE GENOMIC DNA]</scope>
    <source>
        <strain evidence="2 3">SRCL-318</strain>
    </source>
</reference>
<proteinExistence type="predicted"/>
<feature type="signal peptide" evidence="1">
    <location>
        <begin position="1"/>
        <end position="24"/>
    </location>
</feature>
<dbReference type="AlphaFoldDB" id="A0A2V4UJ35"/>
<protein>
    <submittedName>
        <fullName evidence="2">Uncharacterized protein DUF4148</fullName>
    </submittedName>
</protein>
<keyword evidence="1" id="KW-0732">Signal</keyword>
<dbReference type="EMBL" id="QJSQ01000006">
    <property type="protein sequence ID" value="PYE24317.1"/>
    <property type="molecule type" value="Genomic_DNA"/>
</dbReference>
<dbReference type="Proteomes" id="UP000247772">
    <property type="component" value="Unassembled WGS sequence"/>
</dbReference>
<organism evidence="2 3">
    <name type="scientific">Paraburkholderia silvatlantica</name>
    <dbReference type="NCBI Taxonomy" id="321895"/>
    <lineage>
        <taxon>Bacteria</taxon>
        <taxon>Pseudomonadati</taxon>
        <taxon>Pseudomonadota</taxon>
        <taxon>Betaproteobacteria</taxon>
        <taxon>Burkholderiales</taxon>
        <taxon>Burkholderiaceae</taxon>
        <taxon>Paraburkholderia</taxon>
    </lineage>
</organism>
<name>A0A2V4UJ35_9BURK</name>
<dbReference type="OrthoDB" id="9035454at2"/>
<evidence type="ECO:0000313" key="2">
    <source>
        <dbReference type="EMBL" id="PYE24317.1"/>
    </source>
</evidence>
<dbReference type="Pfam" id="PF13663">
    <property type="entry name" value="DUF4148"/>
    <property type="match status" value="1"/>
</dbReference>